<name>A0ACC2HY68_9PLEO</name>
<sequence length="133" mass="14531">MQDGVSIAWLQDRTAFGRQVSGISRVRIVSCDGGGDLFEEKMVTCTFAARTWQARGPGKLYPIQLVRNRGAAPHGHMRQHEPWKHGARTGHHPSRMNSPFPLRGPPTPSDKRSAGLQQSPGPSKPLPSLACTI</sequence>
<evidence type="ECO:0000313" key="1">
    <source>
        <dbReference type="EMBL" id="KAJ8107738.1"/>
    </source>
</evidence>
<reference evidence="1" key="1">
    <citation type="submission" date="2022-11" db="EMBL/GenBank/DDBJ databases">
        <title>Genome Sequence of Boeremia exigua.</title>
        <authorList>
            <person name="Buettner E."/>
        </authorList>
    </citation>
    <scope>NUCLEOTIDE SEQUENCE</scope>
    <source>
        <strain evidence="1">CU02</strain>
    </source>
</reference>
<keyword evidence="2" id="KW-1185">Reference proteome</keyword>
<comment type="caution">
    <text evidence="1">The sequence shown here is derived from an EMBL/GenBank/DDBJ whole genome shotgun (WGS) entry which is preliminary data.</text>
</comment>
<dbReference type="EMBL" id="JAPHNI010000867">
    <property type="protein sequence ID" value="KAJ8107738.1"/>
    <property type="molecule type" value="Genomic_DNA"/>
</dbReference>
<proteinExistence type="predicted"/>
<evidence type="ECO:0000313" key="2">
    <source>
        <dbReference type="Proteomes" id="UP001153331"/>
    </source>
</evidence>
<organism evidence="1 2">
    <name type="scientific">Boeremia exigua</name>
    <dbReference type="NCBI Taxonomy" id="749465"/>
    <lineage>
        <taxon>Eukaryota</taxon>
        <taxon>Fungi</taxon>
        <taxon>Dikarya</taxon>
        <taxon>Ascomycota</taxon>
        <taxon>Pezizomycotina</taxon>
        <taxon>Dothideomycetes</taxon>
        <taxon>Pleosporomycetidae</taxon>
        <taxon>Pleosporales</taxon>
        <taxon>Pleosporineae</taxon>
        <taxon>Didymellaceae</taxon>
        <taxon>Boeremia</taxon>
    </lineage>
</organism>
<accession>A0ACC2HY68</accession>
<gene>
    <name evidence="1" type="ORF">OPT61_g8663</name>
</gene>
<dbReference type="Proteomes" id="UP001153331">
    <property type="component" value="Unassembled WGS sequence"/>
</dbReference>
<protein>
    <submittedName>
        <fullName evidence="1">Uncharacterized protein</fullName>
    </submittedName>
</protein>